<evidence type="ECO:0000256" key="3">
    <source>
        <dbReference type="SAM" id="MobiDB-lite"/>
    </source>
</evidence>
<reference evidence="5" key="1">
    <citation type="submission" date="2021-01" db="EMBL/GenBank/DDBJ databases">
        <authorList>
            <person name="Corre E."/>
            <person name="Pelletier E."/>
            <person name="Niang G."/>
            <person name="Scheremetjew M."/>
            <person name="Finn R."/>
            <person name="Kale V."/>
            <person name="Holt S."/>
            <person name="Cochrane G."/>
            <person name="Meng A."/>
            <person name="Brown T."/>
            <person name="Cohen L."/>
        </authorList>
    </citation>
    <scope>NUCLEOTIDE SEQUENCE</scope>
    <source>
        <strain evidence="5">GSO104</strain>
    </source>
</reference>
<dbReference type="GO" id="GO:0050660">
    <property type="term" value="F:flavin adenine dinucleotide binding"/>
    <property type="evidence" value="ECO:0007669"/>
    <property type="project" value="TreeGrafter"/>
</dbReference>
<dbReference type="PANTHER" id="PTHR19384">
    <property type="entry name" value="NITRIC OXIDE SYNTHASE-RELATED"/>
    <property type="match status" value="1"/>
</dbReference>
<dbReference type="GO" id="GO:0010181">
    <property type="term" value="F:FMN binding"/>
    <property type="evidence" value="ECO:0007669"/>
    <property type="project" value="InterPro"/>
</dbReference>
<evidence type="ECO:0000259" key="4">
    <source>
        <dbReference type="PROSITE" id="PS50902"/>
    </source>
</evidence>
<dbReference type="AlphaFoldDB" id="A0A7S4R0Z9"/>
<feature type="domain" description="Flavodoxin-like" evidence="4">
    <location>
        <begin position="195"/>
        <end position="353"/>
    </location>
</feature>
<keyword evidence="2" id="KW-0175">Coiled coil</keyword>
<feature type="coiled-coil region" evidence="2">
    <location>
        <begin position="338"/>
        <end position="365"/>
    </location>
</feature>
<dbReference type="Gene3D" id="3.40.50.360">
    <property type="match status" value="1"/>
</dbReference>
<dbReference type="InterPro" id="IPR008254">
    <property type="entry name" value="Flavodoxin/NO_synth"/>
</dbReference>
<dbReference type="InterPro" id="IPR029039">
    <property type="entry name" value="Flavoprotein-like_sf"/>
</dbReference>
<feature type="region of interest" description="Disordered" evidence="3">
    <location>
        <begin position="366"/>
        <end position="386"/>
    </location>
</feature>
<keyword evidence="1" id="KW-0285">Flavoprotein</keyword>
<dbReference type="GO" id="GO:0016491">
    <property type="term" value="F:oxidoreductase activity"/>
    <property type="evidence" value="ECO:0007669"/>
    <property type="project" value="TreeGrafter"/>
</dbReference>
<dbReference type="SUPFAM" id="SSF52218">
    <property type="entry name" value="Flavoproteins"/>
    <property type="match status" value="1"/>
</dbReference>
<gene>
    <name evidence="5" type="ORF">DBRI00130_LOCUS11247</name>
</gene>
<evidence type="ECO:0000256" key="1">
    <source>
        <dbReference type="ARBA" id="ARBA00022630"/>
    </source>
</evidence>
<protein>
    <recommendedName>
        <fullName evidence="4">Flavodoxin-like domain-containing protein</fullName>
    </recommendedName>
</protein>
<dbReference type="GO" id="GO:0005829">
    <property type="term" value="C:cytosol"/>
    <property type="evidence" value="ECO:0007669"/>
    <property type="project" value="TreeGrafter"/>
</dbReference>
<organism evidence="5">
    <name type="scientific">Ditylum brightwellii</name>
    <dbReference type="NCBI Taxonomy" id="49249"/>
    <lineage>
        <taxon>Eukaryota</taxon>
        <taxon>Sar</taxon>
        <taxon>Stramenopiles</taxon>
        <taxon>Ochrophyta</taxon>
        <taxon>Bacillariophyta</taxon>
        <taxon>Mediophyceae</taxon>
        <taxon>Lithodesmiophycidae</taxon>
        <taxon>Lithodesmiales</taxon>
        <taxon>Lithodesmiaceae</taxon>
        <taxon>Ditylum</taxon>
    </lineage>
</organism>
<accession>A0A7S4R0Z9</accession>
<evidence type="ECO:0000256" key="2">
    <source>
        <dbReference type="SAM" id="Coils"/>
    </source>
</evidence>
<dbReference type="Pfam" id="PF00258">
    <property type="entry name" value="Flavodoxin_1"/>
    <property type="match status" value="1"/>
</dbReference>
<evidence type="ECO:0000313" key="5">
    <source>
        <dbReference type="EMBL" id="CAE4600238.1"/>
    </source>
</evidence>
<proteinExistence type="predicted"/>
<dbReference type="EMBL" id="HBNS01013987">
    <property type="protein sequence ID" value="CAE4600238.1"/>
    <property type="molecule type" value="Transcribed_RNA"/>
</dbReference>
<dbReference type="PROSITE" id="PS50902">
    <property type="entry name" value="FLAVODOXIN_LIKE"/>
    <property type="match status" value="1"/>
</dbReference>
<name>A0A7S4R0Z9_9STRA</name>
<sequence>MKSVRKLASKTASSFRGSININRSKEFQNNVRRNASSPPALDRCNSSKDDHYTYDNGTVVKNDCDNVEMEQAVQSLQSALELIKKATDNKGTWVNAKDLLDETAAALDDAGLALRRSPSNNANKRKSSIPPAEAHILKLADKVIERRRRFLGGSSVHDVDGVWTKSVYGDCNGISFGTDHEELCRVPDKDKDEKALILYAGQTGTSKMLAKSLHRSLGGDARSVLRNMKNTAIKDLLAHKRVYIICSTFGLGRPPRDGELFYSNVQLEAIKCKENLEDLAIGEEEEKALAGTSVAIAALGSSAFDHYATFGLDLTDELVTLGASTALGTITIDGVNGKTEQKQIFEQWENKIIQMENERLMFQKEMSSTKQKRRSSHSKIIPATCA</sequence>